<dbReference type="EMBL" id="JABSTU010000002">
    <property type="protein sequence ID" value="KAH8036371.1"/>
    <property type="molecule type" value="Genomic_DNA"/>
</dbReference>
<evidence type="ECO:0000256" key="1">
    <source>
        <dbReference type="SAM" id="MobiDB-lite"/>
    </source>
</evidence>
<reference evidence="2" key="2">
    <citation type="submission" date="2021-09" db="EMBL/GenBank/DDBJ databases">
        <authorList>
            <person name="Jia N."/>
            <person name="Wang J."/>
            <person name="Shi W."/>
            <person name="Du L."/>
            <person name="Sun Y."/>
            <person name="Zhan W."/>
            <person name="Jiang J."/>
            <person name="Wang Q."/>
            <person name="Zhang B."/>
            <person name="Ji P."/>
            <person name="Sakyi L.B."/>
            <person name="Cui X."/>
            <person name="Yuan T."/>
            <person name="Jiang B."/>
            <person name="Yang W."/>
            <person name="Lam T.T.-Y."/>
            <person name="Chang Q."/>
            <person name="Ding S."/>
            <person name="Wang X."/>
            <person name="Zhu J."/>
            <person name="Ruan X."/>
            <person name="Zhao L."/>
            <person name="Wei J."/>
            <person name="Que T."/>
            <person name="Du C."/>
            <person name="Cheng J."/>
            <person name="Dai P."/>
            <person name="Han X."/>
            <person name="Huang E."/>
            <person name="Gao Y."/>
            <person name="Liu J."/>
            <person name="Shao H."/>
            <person name="Ye R."/>
            <person name="Li L."/>
            <person name="Wei W."/>
            <person name="Wang X."/>
            <person name="Wang C."/>
            <person name="Huo Q."/>
            <person name="Li W."/>
            <person name="Guo W."/>
            <person name="Chen H."/>
            <person name="Chen S."/>
            <person name="Zhou L."/>
            <person name="Zhou L."/>
            <person name="Ni X."/>
            <person name="Tian J."/>
            <person name="Zhou Y."/>
            <person name="Sheng Y."/>
            <person name="Liu T."/>
            <person name="Pan Y."/>
            <person name="Xia L."/>
            <person name="Li J."/>
            <person name="Zhao F."/>
            <person name="Cao W."/>
        </authorList>
    </citation>
    <scope>NUCLEOTIDE SEQUENCE</scope>
    <source>
        <strain evidence="2">Rmic-2018</strain>
        <tissue evidence="2">Larvae</tissue>
    </source>
</reference>
<evidence type="ECO:0000313" key="3">
    <source>
        <dbReference type="Proteomes" id="UP000821866"/>
    </source>
</evidence>
<keyword evidence="3" id="KW-1185">Reference proteome</keyword>
<reference evidence="2" key="1">
    <citation type="journal article" date="2020" name="Cell">
        <title>Large-Scale Comparative Analyses of Tick Genomes Elucidate Their Genetic Diversity and Vector Capacities.</title>
        <authorList>
            <consortium name="Tick Genome and Microbiome Consortium (TIGMIC)"/>
            <person name="Jia N."/>
            <person name="Wang J."/>
            <person name="Shi W."/>
            <person name="Du L."/>
            <person name="Sun Y."/>
            <person name="Zhan W."/>
            <person name="Jiang J.F."/>
            <person name="Wang Q."/>
            <person name="Zhang B."/>
            <person name="Ji P."/>
            <person name="Bell-Sakyi L."/>
            <person name="Cui X.M."/>
            <person name="Yuan T.T."/>
            <person name="Jiang B.G."/>
            <person name="Yang W.F."/>
            <person name="Lam T.T."/>
            <person name="Chang Q.C."/>
            <person name="Ding S.J."/>
            <person name="Wang X.J."/>
            <person name="Zhu J.G."/>
            <person name="Ruan X.D."/>
            <person name="Zhao L."/>
            <person name="Wei J.T."/>
            <person name="Ye R.Z."/>
            <person name="Que T.C."/>
            <person name="Du C.H."/>
            <person name="Zhou Y.H."/>
            <person name="Cheng J.X."/>
            <person name="Dai P.F."/>
            <person name="Guo W.B."/>
            <person name="Han X.H."/>
            <person name="Huang E.J."/>
            <person name="Li L.F."/>
            <person name="Wei W."/>
            <person name="Gao Y.C."/>
            <person name="Liu J.Z."/>
            <person name="Shao H.Z."/>
            <person name="Wang X."/>
            <person name="Wang C.C."/>
            <person name="Yang T.C."/>
            <person name="Huo Q.B."/>
            <person name="Li W."/>
            <person name="Chen H.Y."/>
            <person name="Chen S.E."/>
            <person name="Zhou L.G."/>
            <person name="Ni X.B."/>
            <person name="Tian J.H."/>
            <person name="Sheng Y."/>
            <person name="Liu T."/>
            <person name="Pan Y.S."/>
            <person name="Xia L.Y."/>
            <person name="Li J."/>
            <person name="Zhao F."/>
            <person name="Cao W.C."/>
        </authorList>
    </citation>
    <scope>NUCLEOTIDE SEQUENCE</scope>
    <source>
        <strain evidence="2">Rmic-2018</strain>
    </source>
</reference>
<feature type="region of interest" description="Disordered" evidence="1">
    <location>
        <begin position="21"/>
        <end position="60"/>
    </location>
</feature>
<evidence type="ECO:0000313" key="2">
    <source>
        <dbReference type="EMBL" id="KAH8036371.1"/>
    </source>
</evidence>
<gene>
    <name evidence="2" type="ORF">HPB51_000001</name>
</gene>
<dbReference type="AlphaFoldDB" id="A0A9J6EPF1"/>
<organism evidence="2 3">
    <name type="scientific">Rhipicephalus microplus</name>
    <name type="common">Cattle tick</name>
    <name type="synonym">Boophilus microplus</name>
    <dbReference type="NCBI Taxonomy" id="6941"/>
    <lineage>
        <taxon>Eukaryota</taxon>
        <taxon>Metazoa</taxon>
        <taxon>Ecdysozoa</taxon>
        <taxon>Arthropoda</taxon>
        <taxon>Chelicerata</taxon>
        <taxon>Arachnida</taxon>
        <taxon>Acari</taxon>
        <taxon>Parasitiformes</taxon>
        <taxon>Ixodida</taxon>
        <taxon>Ixodoidea</taxon>
        <taxon>Ixodidae</taxon>
        <taxon>Rhipicephalinae</taxon>
        <taxon>Rhipicephalus</taxon>
        <taxon>Boophilus</taxon>
    </lineage>
</organism>
<sequence>MERCGAALTLTRCACISSMQRPAQHSTPTATDALSVSQASSGRTADTAVPPLSTPGNVTSLAPTTLQQQTAFLNSTHGPATCNAGGVSATPSLIATQTPEPECRNAALALQSTTPAAFPTVSASGLPIRNSEFVDKRVSTSIVPSIAEVLPSITSAEDLSAEMDFTPSPETICHPLKAAGTPLLPIENLPLPLAPAPSSSPSASKLHPEHSRRNCLSMTCFLPS</sequence>
<name>A0A9J6EPF1_RHIMP</name>
<dbReference type="Proteomes" id="UP000821866">
    <property type="component" value="Chromosome 10"/>
</dbReference>
<proteinExistence type="predicted"/>
<feature type="compositionally biased region" description="Polar residues" evidence="1">
    <location>
        <begin position="21"/>
        <end position="44"/>
    </location>
</feature>
<comment type="caution">
    <text evidence="2">The sequence shown here is derived from an EMBL/GenBank/DDBJ whole genome shotgun (WGS) entry which is preliminary data.</text>
</comment>
<accession>A0A9J6EPF1</accession>
<protein>
    <submittedName>
        <fullName evidence="2">Uncharacterized protein</fullName>
    </submittedName>
</protein>